<evidence type="ECO:0000313" key="2">
    <source>
        <dbReference type="Proteomes" id="UP001050691"/>
    </source>
</evidence>
<dbReference type="Proteomes" id="UP001050691">
    <property type="component" value="Unassembled WGS sequence"/>
</dbReference>
<reference evidence="1" key="1">
    <citation type="submission" date="2021-10" db="EMBL/GenBank/DDBJ databases">
        <title>De novo Genome Assembly of Clathrus columnatus (Basidiomycota, Fungi) Using Illumina and Nanopore Sequence Data.</title>
        <authorList>
            <person name="Ogiso-Tanaka E."/>
            <person name="Itagaki H."/>
            <person name="Hosoya T."/>
            <person name="Hosaka K."/>
        </authorList>
    </citation>
    <scope>NUCLEOTIDE SEQUENCE</scope>
    <source>
        <strain evidence="1">MO-923</strain>
    </source>
</reference>
<keyword evidence="2" id="KW-1185">Reference proteome</keyword>
<dbReference type="EMBL" id="BPWL01000001">
    <property type="protein sequence ID" value="GJJ06742.1"/>
    <property type="molecule type" value="Genomic_DNA"/>
</dbReference>
<accession>A0AAV4ZZP7</accession>
<gene>
    <name evidence="1" type="ORF">Clacol_000938</name>
</gene>
<evidence type="ECO:0000313" key="1">
    <source>
        <dbReference type="EMBL" id="GJJ06742.1"/>
    </source>
</evidence>
<dbReference type="AlphaFoldDB" id="A0AAV4ZZP7"/>
<name>A0AAV4ZZP7_9AGAM</name>
<comment type="caution">
    <text evidence="1">The sequence shown here is derived from an EMBL/GenBank/DDBJ whole genome shotgun (WGS) entry which is preliminary data.</text>
</comment>
<sequence length="149" mass="16883">MASDSPALWENLDLDTKGRKTILDLITSDKSLVSQSLADATHHEQSYSTFAMRSFEGEFMGKRCIYKPMVVFKFSASKYKTSASVAAFGYWVYLFVTEPPFSAASGEYHHHLHNHDQKACRLSSFEGKYLTFELPANMEMVGKKFMTKA</sequence>
<protein>
    <submittedName>
        <fullName evidence="1">Uncharacterized protein</fullName>
    </submittedName>
</protein>
<proteinExistence type="predicted"/>
<organism evidence="1 2">
    <name type="scientific">Clathrus columnatus</name>
    <dbReference type="NCBI Taxonomy" id="1419009"/>
    <lineage>
        <taxon>Eukaryota</taxon>
        <taxon>Fungi</taxon>
        <taxon>Dikarya</taxon>
        <taxon>Basidiomycota</taxon>
        <taxon>Agaricomycotina</taxon>
        <taxon>Agaricomycetes</taxon>
        <taxon>Phallomycetidae</taxon>
        <taxon>Phallales</taxon>
        <taxon>Clathraceae</taxon>
        <taxon>Clathrus</taxon>
    </lineage>
</organism>